<dbReference type="RefSeq" id="WP_165342097.1">
    <property type="nucleotide sequence ID" value="NZ_JAAKZX010000094.1"/>
</dbReference>
<gene>
    <name evidence="2" type="ORF">G6048_26495</name>
</gene>
<feature type="coiled-coil region" evidence="1">
    <location>
        <begin position="129"/>
        <end position="184"/>
    </location>
</feature>
<evidence type="ECO:0008006" key="4">
    <source>
        <dbReference type="Google" id="ProtNLM"/>
    </source>
</evidence>
<dbReference type="EMBL" id="JAAKZX010000094">
    <property type="protein sequence ID" value="NGO45540.1"/>
    <property type="molecule type" value="Genomic_DNA"/>
</dbReference>
<dbReference type="Proteomes" id="UP001518140">
    <property type="component" value="Unassembled WGS sequence"/>
</dbReference>
<name>A0ABX0DW78_9ACTN</name>
<evidence type="ECO:0000313" key="2">
    <source>
        <dbReference type="EMBL" id="NGO45540.1"/>
    </source>
</evidence>
<keyword evidence="3" id="KW-1185">Reference proteome</keyword>
<sequence length="324" mass="35214">MIDMPRAKGSRTPYAWTRKKEFGSDVPPGKRALAGELQKLCRLLALNRDGSAPTQQQAADRLHIRDTSLSRYLTAEYLPDIGIVRKLHAMASDAGGMEEGGITLAELEKLHSEATAEQCDDCVKLRYEVEELQQQAVESAVELSAVQDELNAVQKEAAALREGAAALKREVQELRARAVRTLNTRARRAIRAGQRSRLARRTHAALLPVPPSRGDRQQSNPEKRAALIVARQAEALQNGGRQDSALALLRHSAEVLSPAETAALVCVLRESQLDELAGTLIHIYGRDNPDPHVMRAAVQLHQHGAPDDAAALLQAALSAQQGAS</sequence>
<proteinExistence type="predicted"/>
<evidence type="ECO:0000256" key="1">
    <source>
        <dbReference type="SAM" id="Coils"/>
    </source>
</evidence>
<evidence type="ECO:0000313" key="3">
    <source>
        <dbReference type="Proteomes" id="UP001518140"/>
    </source>
</evidence>
<accession>A0ABX0DW78</accession>
<reference evidence="2 3" key="1">
    <citation type="submission" date="2020-02" db="EMBL/GenBank/DDBJ databases">
        <title>Whole-genome analyses of novel actinobacteria.</title>
        <authorList>
            <person name="Sahin N."/>
            <person name="Tokatli A."/>
        </authorList>
    </citation>
    <scope>NUCLEOTIDE SEQUENCE [LARGE SCALE GENOMIC DNA]</scope>
    <source>
        <strain evidence="2 3">YC419</strain>
    </source>
</reference>
<comment type="caution">
    <text evidence="2">The sequence shown here is derived from an EMBL/GenBank/DDBJ whole genome shotgun (WGS) entry which is preliminary data.</text>
</comment>
<protein>
    <recommendedName>
        <fullName evidence="4">HTH cro/C1-type domain-containing protein</fullName>
    </recommendedName>
</protein>
<organism evidence="2 3">
    <name type="scientific">Streptomyces ureilyticus</name>
    <dbReference type="NCBI Taxonomy" id="1775131"/>
    <lineage>
        <taxon>Bacteria</taxon>
        <taxon>Bacillati</taxon>
        <taxon>Actinomycetota</taxon>
        <taxon>Actinomycetes</taxon>
        <taxon>Kitasatosporales</taxon>
        <taxon>Streptomycetaceae</taxon>
        <taxon>Streptomyces</taxon>
    </lineage>
</organism>
<keyword evidence="1" id="KW-0175">Coiled coil</keyword>